<name>A0A1H1RDP4_9FLAO</name>
<dbReference type="GO" id="GO:0006298">
    <property type="term" value="P:mismatch repair"/>
    <property type="evidence" value="ECO:0007669"/>
    <property type="project" value="InterPro"/>
</dbReference>
<dbReference type="PANTHER" id="PTHR11361">
    <property type="entry name" value="DNA MISMATCH REPAIR PROTEIN MUTS FAMILY MEMBER"/>
    <property type="match status" value="1"/>
</dbReference>
<evidence type="ECO:0000259" key="5">
    <source>
        <dbReference type="SMART" id="SM00534"/>
    </source>
</evidence>
<dbReference type="AlphaFoldDB" id="A0A1H1RDP4"/>
<organism evidence="6 7">
    <name type="scientific">Winogradskyella sediminis</name>
    <dbReference type="NCBI Taxonomy" id="1382466"/>
    <lineage>
        <taxon>Bacteria</taxon>
        <taxon>Pseudomonadati</taxon>
        <taxon>Bacteroidota</taxon>
        <taxon>Flavobacteriia</taxon>
        <taxon>Flavobacteriales</taxon>
        <taxon>Flavobacteriaceae</taxon>
        <taxon>Winogradskyella</taxon>
    </lineage>
</organism>
<sequence>MQNPIIFYKAQLDYNQTESKRIFKQLSLYSILRLSIFVLTVFGIYFTYENWQIAAGIAAVGMASFLFLLSKYTDLKARRNLHKRLITLNEEEIAIAKGNFYDRPDGEEFQNPKHFFSLDIDLFGKGSFFQFINRTGLKEGTQKLTSYLLSNDITQIETRQKAIQELANLPKWRQNYRAVAQGIEVEHSAKSIITWINEYKPFLSKTQYMLTIAFSVASLVIIGFGVAEIIPISIIGYWLLLGLGITSMYLKKINILAQHTERAKDTFRQYALLLNAIENAEFTSKLLKSKQELIQSEGIKASEIFSKFSKRLDALDNRNNFISAIFGNGYLLIDIRNSYNVEKWIAQYGDKVEDWFEVVTFFDAFNSFGNYAFNHQDFTYPILTEEPVTILAEGLGHPLLNPEKRVDSDLKLEEEQFFIVTGANMAGKSTFLRTVALHIVMANVGLPICAKQSKYKPIKLITSMRTTDSLTDDSSYFFSELTRLKFVVDTIENDKNYFVILDEILKGTNSTDKAIGSRKFVEKLVKQNATGIIATHDLSLTEIESELKAVKNYYFDAEIVNDELFFDYKLKQGVCQNMNASFLLKKMEIIS</sequence>
<gene>
    <name evidence="6" type="ORF">SAMN04489797_1385</name>
</gene>
<feature type="transmembrane region" description="Helical" evidence="4">
    <location>
        <begin position="51"/>
        <end position="69"/>
    </location>
</feature>
<keyword evidence="4" id="KW-0472">Membrane</keyword>
<accession>A0A1H1RDP4</accession>
<dbReference type="GO" id="GO:0005524">
    <property type="term" value="F:ATP binding"/>
    <property type="evidence" value="ECO:0007669"/>
    <property type="project" value="UniProtKB-KW"/>
</dbReference>
<protein>
    <submittedName>
        <fullName evidence="6">MutS domain V</fullName>
    </submittedName>
</protein>
<evidence type="ECO:0000256" key="1">
    <source>
        <dbReference type="ARBA" id="ARBA00022741"/>
    </source>
</evidence>
<evidence type="ECO:0000256" key="3">
    <source>
        <dbReference type="ARBA" id="ARBA00023125"/>
    </source>
</evidence>
<keyword evidence="2" id="KW-0067">ATP-binding</keyword>
<evidence type="ECO:0000313" key="6">
    <source>
        <dbReference type="EMBL" id="SDS33874.1"/>
    </source>
</evidence>
<dbReference type="GO" id="GO:0005829">
    <property type="term" value="C:cytosol"/>
    <property type="evidence" value="ECO:0007669"/>
    <property type="project" value="TreeGrafter"/>
</dbReference>
<keyword evidence="7" id="KW-1185">Reference proteome</keyword>
<dbReference type="STRING" id="1249933.SAMN04489797_1385"/>
<evidence type="ECO:0000256" key="2">
    <source>
        <dbReference type="ARBA" id="ARBA00022840"/>
    </source>
</evidence>
<feature type="transmembrane region" description="Helical" evidence="4">
    <location>
        <begin position="26"/>
        <end position="45"/>
    </location>
</feature>
<dbReference type="Pfam" id="PF00488">
    <property type="entry name" value="MutS_V"/>
    <property type="match status" value="1"/>
</dbReference>
<dbReference type="SUPFAM" id="SSF52540">
    <property type="entry name" value="P-loop containing nucleoside triphosphate hydrolases"/>
    <property type="match status" value="1"/>
</dbReference>
<keyword evidence="1" id="KW-0547">Nucleotide-binding</keyword>
<dbReference type="EMBL" id="LT629774">
    <property type="protein sequence ID" value="SDS33874.1"/>
    <property type="molecule type" value="Genomic_DNA"/>
</dbReference>
<dbReference type="RefSeq" id="WP_092445570.1">
    <property type="nucleotide sequence ID" value="NZ_LT629774.1"/>
</dbReference>
<keyword evidence="4" id="KW-1133">Transmembrane helix</keyword>
<keyword evidence="3" id="KW-0238">DNA-binding</keyword>
<proteinExistence type="predicted"/>
<keyword evidence="4" id="KW-0812">Transmembrane</keyword>
<dbReference type="InterPro" id="IPR000432">
    <property type="entry name" value="DNA_mismatch_repair_MutS_C"/>
</dbReference>
<reference evidence="6 7" key="1">
    <citation type="submission" date="2016-10" db="EMBL/GenBank/DDBJ databases">
        <authorList>
            <person name="Varghese N."/>
            <person name="Submissions S."/>
        </authorList>
    </citation>
    <scope>NUCLEOTIDE SEQUENCE [LARGE SCALE GENOMIC DNA]</scope>
    <source>
        <strain evidence="6 7">RHA_55</strain>
    </source>
</reference>
<dbReference type="Proteomes" id="UP000198963">
    <property type="component" value="Chromosome I"/>
</dbReference>
<dbReference type="InterPro" id="IPR027417">
    <property type="entry name" value="P-loop_NTPase"/>
</dbReference>
<feature type="domain" description="DNA mismatch repair proteins mutS family" evidence="5">
    <location>
        <begin position="415"/>
        <end position="588"/>
    </location>
</feature>
<dbReference type="Gene3D" id="1.10.1420.10">
    <property type="match status" value="1"/>
</dbReference>
<dbReference type="SMART" id="SM00534">
    <property type="entry name" value="MUTSac"/>
    <property type="match status" value="1"/>
</dbReference>
<dbReference type="Gene3D" id="3.40.50.300">
    <property type="entry name" value="P-loop containing nucleotide triphosphate hydrolases"/>
    <property type="match status" value="1"/>
</dbReference>
<dbReference type="PANTHER" id="PTHR11361:SF99">
    <property type="entry name" value="DNA MISMATCH REPAIR PROTEIN"/>
    <property type="match status" value="1"/>
</dbReference>
<dbReference type="InterPro" id="IPR045076">
    <property type="entry name" value="MutS"/>
</dbReference>
<dbReference type="GO" id="GO:0030983">
    <property type="term" value="F:mismatched DNA binding"/>
    <property type="evidence" value="ECO:0007669"/>
    <property type="project" value="InterPro"/>
</dbReference>
<evidence type="ECO:0000313" key="7">
    <source>
        <dbReference type="Proteomes" id="UP000198963"/>
    </source>
</evidence>
<dbReference type="GO" id="GO:0140664">
    <property type="term" value="F:ATP-dependent DNA damage sensor activity"/>
    <property type="evidence" value="ECO:0007669"/>
    <property type="project" value="InterPro"/>
</dbReference>
<evidence type="ECO:0000256" key="4">
    <source>
        <dbReference type="SAM" id="Phobius"/>
    </source>
</evidence>